<dbReference type="PROSITE" id="PS51719">
    <property type="entry name" value="G_SEPTIN"/>
    <property type="match status" value="1"/>
</dbReference>
<feature type="coiled-coil region" evidence="8">
    <location>
        <begin position="460"/>
        <end position="505"/>
    </location>
</feature>
<dbReference type="Proteomes" id="UP000095287">
    <property type="component" value="Unplaced"/>
</dbReference>
<evidence type="ECO:0000256" key="4">
    <source>
        <dbReference type="ARBA" id="ARBA00023054"/>
    </source>
</evidence>
<dbReference type="WBParaSite" id="L893_g29597.t1">
    <property type="protein sequence ID" value="L893_g29597.t1"/>
    <property type="gene ID" value="L893_g29597"/>
</dbReference>
<dbReference type="GO" id="GO:0051301">
    <property type="term" value="P:cell division"/>
    <property type="evidence" value="ECO:0007669"/>
    <property type="project" value="UniProtKB-KW"/>
</dbReference>
<organism evidence="11 12">
    <name type="scientific">Steinernema glaseri</name>
    <dbReference type="NCBI Taxonomy" id="37863"/>
    <lineage>
        <taxon>Eukaryota</taxon>
        <taxon>Metazoa</taxon>
        <taxon>Ecdysozoa</taxon>
        <taxon>Nematoda</taxon>
        <taxon>Chromadorea</taxon>
        <taxon>Rhabditida</taxon>
        <taxon>Tylenchina</taxon>
        <taxon>Panagrolaimomorpha</taxon>
        <taxon>Strongyloidoidea</taxon>
        <taxon>Steinernematidae</taxon>
        <taxon>Steinernema</taxon>
    </lineage>
</organism>
<feature type="region of interest" description="Disordered" evidence="9">
    <location>
        <begin position="57"/>
        <end position="85"/>
    </location>
</feature>
<evidence type="ECO:0000256" key="1">
    <source>
        <dbReference type="ARBA" id="ARBA00004626"/>
    </source>
</evidence>
<feature type="domain" description="Septin-type G" evidence="10">
    <location>
        <begin position="147"/>
        <end position="421"/>
    </location>
</feature>
<evidence type="ECO:0000313" key="12">
    <source>
        <dbReference type="WBParaSite" id="L893_g29597.t1"/>
    </source>
</evidence>
<keyword evidence="6" id="KW-0131">Cell cycle</keyword>
<feature type="compositionally biased region" description="Polar residues" evidence="9">
    <location>
        <begin position="68"/>
        <end position="80"/>
    </location>
</feature>
<dbReference type="CDD" id="cd01850">
    <property type="entry name" value="CDC_Septin"/>
    <property type="match status" value="1"/>
</dbReference>
<name>A0A1I7ZSU8_9BILA</name>
<feature type="region of interest" description="Disordered" evidence="9">
    <location>
        <begin position="507"/>
        <end position="533"/>
    </location>
</feature>
<evidence type="ECO:0000256" key="5">
    <source>
        <dbReference type="ARBA" id="ARBA00023134"/>
    </source>
</evidence>
<dbReference type="InterPro" id="IPR030379">
    <property type="entry name" value="G_SEPTIN_dom"/>
</dbReference>
<dbReference type="SUPFAM" id="SSF52540">
    <property type="entry name" value="P-loop containing nucleoside triphosphate hydrolases"/>
    <property type="match status" value="1"/>
</dbReference>
<evidence type="ECO:0000256" key="3">
    <source>
        <dbReference type="ARBA" id="ARBA00022741"/>
    </source>
</evidence>
<protein>
    <submittedName>
        <fullName evidence="12">Septin-type G domain-containing protein</fullName>
    </submittedName>
</protein>
<dbReference type="FunFam" id="3.40.50.300:FF:000162">
    <property type="entry name" value="septin-7 isoform X1"/>
    <property type="match status" value="1"/>
</dbReference>
<keyword evidence="3 7" id="KW-0547">Nucleotide-binding</keyword>
<evidence type="ECO:0000256" key="7">
    <source>
        <dbReference type="RuleBase" id="RU004560"/>
    </source>
</evidence>
<dbReference type="PANTHER" id="PTHR18884">
    <property type="entry name" value="SEPTIN"/>
    <property type="match status" value="1"/>
</dbReference>
<comment type="subcellular location">
    <subcellularLocation>
        <location evidence="1">Cleavage furrow</location>
    </subcellularLocation>
</comment>
<keyword evidence="2" id="KW-0132">Cell division</keyword>
<keyword evidence="4 8" id="KW-0175">Coiled coil</keyword>
<sequence>MLHQIPQMEMNQPRSSFSDLYISKMVFPLFPADVESAENGIIRVFNRVMSFRDSTRFTDFRDDHSPRRQTSGKRVNSKLQQPLRPPISPRFFLTERSNMMNGTLTSANRSVHRHHDLSHASTKTTTSTEYVGFANFPNQVFRRSIKNGFDFTLMVVGETGLGKSTFINTLFLTEVYGNPSASERVHIPSTVKVDSKTVCLVENDVKLNLTFVDTPGFGDAVDNSKCWEPIIKFVDDRFTEYLTEETKIERKQKIPDRRVHLCLYFIAPTGHGLKELDIQFMKHLHGRVNIVPVIAKADALTTCELTRFKKNITEDIEKNDIKIYKFPEPEEGTSEAEISKNIAMRSRLPFAIVGSNNIVETDSGRKLRVREYPWGVVEVENMDHNDFIGLRDMIIRKNLVDLIEVTRNVHYENFRFCHMSTLKGSTDRDPFTQMEHEQHQWEKDFELQCKEKERVFDEKVAIRERKLADLNSQYEEVDKENKARLEEKRRQLDQLMNEVTELRRTFGVDSSNGSSPLEKTKKKSGTLGIFNRN</sequence>
<dbReference type="Pfam" id="PF00735">
    <property type="entry name" value="Septin"/>
    <property type="match status" value="1"/>
</dbReference>
<comment type="similarity">
    <text evidence="7">Belongs to the TRAFAC class TrmE-Era-EngA-EngB-Septin-like GTPase superfamily. Septin GTPase family.</text>
</comment>
<dbReference type="AlphaFoldDB" id="A0A1I7ZSU8"/>
<feature type="compositionally biased region" description="Basic and acidic residues" evidence="9">
    <location>
        <begin position="57"/>
        <end position="66"/>
    </location>
</feature>
<feature type="compositionally biased region" description="Polar residues" evidence="9">
    <location>
        <begin position="508"/>
        <end position="517"/>
    </location>
</feature>
<keyword evidence="11" id="KW-1185">Reference proteome</keyword>
<dbReference type="GO" id="GO:0005525">
    <property type="term" value="F:GTP binding"/>
    <property type="evidence" value="ECO:0007669"/>
    <property type="project" value="UniProtKB-KW"/>
</dbReference>
<dbReference type="GO" id="GO:0005856">
    <property type="term" value="C:cytoskeleton"/>
    <property type="evidence" value="ECO:0007669"/>
    <property type="project" value="UniProtKB-ARBA"/>
</dbReference>
<proteinExistence type="inferred from homology"/>
<evidence type="ECO:0000256" key="2">
    <source>
        <dbReference type="ARBA" id="ARBA00022618"/>
    </source>
</evidence>
<evidence type="ECO:0000313" key="11">
    <source>
        <dbReference type="Proteomes" id="UP000095287"/>
    </source>
</evidence>
<evidence type="ECO:0000259" key="10">
    <source>
        <dbReference type="PROSITE" id="PS51719"/>
    </source>
</evidence>
<reference evidence="12" key="1">
    <citation type="submission" date="2016-11" db="UniProtKB">
        <authorList>
            <consortium name="WormBaseParasite"/>
        </authorList>
    </citation>
    <scope>IDENTIFICATION</scope>
</reference>
<dbReference type="GO" id="GO:0032154">
    <property type="term" value="C:cleavage furrow"/>
    <property type="evidence" value="ECO:0007669"/>
    <property type="project" value="UniProtKB-SubCell"/>
</dbReference>
<keyword evidence="5 7" id="KW-0342">GTP-binding</keyword>
<dbReference type="InterPro" id="IPR016491">
    <property type="entry name" value="Septin"/>
</dbReference>
<evidence type="ECO:0000256" key="9">
    <source>
        <dbReference type="SAM" id="MobiDB-lite"/>
    </source>
</evidence>
<dbReference type="Gene3D" id="3.40.50.300">
    <property type="entry name" value="P-loop containing nucleotide triphosphate hydrolases"/>
    <property type="match status" value="1"/>
</dbReference>
<accession>A0A1I7ZSU8</accession>
<evidence type="ECO:0000256" key="6">
    <source>
        <dbReference type="ARBA" id="ARBA00023306"/>
    </source>
</evidence>
<evidence type="ECO:0000256" key="8">
    <source>
        <dbReference type="SAM" id="Coils"/>
    </source>
</evidence>
<dbReference type="InterPro" id="IPR027417">
    <property type="entry name" value="P-loop_NTPase"/>
</dbReference>